<dbReference type="EMBL" id="KK120833">
    <property type="protein sequence ID" value="KFM79147.1"/>
    <property type="molecule type" value="Genomic_DNA"/>
</dbReference>
<feature type="non-terminal residue" evidence="7">
    <location>
        <position position="191"/>
    </location>
</feature>
<feature type="compositionally biased region" description="Low complexity" evidence="5">
    <location>
        <begin position="68"/>
        <end position="89"/>
    </location>
</feature>
<evidence type="ECO:0000256" key="2">
    <source>
        <dbReference type="ARBA" id="ARBA00022448"/>
    </source>
</evidence>
<evidence type="ECO:0000256" key="4">
    <source>
        <dbReference type="ARBA" id="ARBA00023065"/>
    </source>
</evidence>
<dbReference type="GO" id="GO:0012505">
    <property type="term" value="C:endomembrane system"/>
    <property type="evidence" value="ECO:0007669"/>
    <property type="project" value="UniProtKB-SubCell"/>
</dbReference>
<name>A0A087UP58_STEMI</name>
<dbReference type="GO" id="GO:0051453">
    <property type="term" value="P:regulation of intracellular pH"/>
    <property type="evidence" value="ECO:0007669"/>
    <property type="project" value="TreeGrafter"/>
</dbReference>
<dbReference type="PANTHER" id="PTHR10110:SF191">
    <property type="entry name" value="SODIUM_HYDROGEN EXCHANGER 8"/>
    <property type="match status" value="1"/>
</dbReference>
<keyword evidence="6" id="KW-0472">Membrane</keyword>
<feature type="transmembrane region" description="Helical" evidence="6">
    <location>
        <begin position="110"/>
        <end position="129"/>
    </location>
</feature>
<keyword evidence="2" id="KW-0813">Transport</keyword>
<dbReference type="PANTHER" id="PTHR10110">
    <property type="entry name" value="SODIUM/HYDROGEN EXCHANGER"/>
    <property type="match status" value="1"/>
</dbReference>
<accession>A0A087UP58</accession>
<feature type="transmembrane region" description="Helical" evidence="6">
    <location>
        <begin position="6"/>
        <end position="24"/>
    </location>
</feature>
<comment type="subcellular location">
    <subcellularLocation>
        <location evidence="1">Endomembrane system</location>
        <topology evidence="1">Multi-pass membrane protein</topology>
    </subcellularLocation>
</comment>
<dbReference type="OrthoDB" id="6424696at2759"/>
<evidence type="ECO:0000313" key="7">
    <source>
        <dbReference type="EMBL" id="KFM79147.1"/>
    </source>
</evidence>
<keyword evidence="8" id="KW-1185">Reference proteome</keyword>
<keyword evidence="3" id="KW-0050">Antiport</keyword>
<dbReference type="GO" id="GO:0016020">
    <property type="term" value="C:membrane"/>
    <property type="evidence" value="ECO:0007669"/>
    <property type="project" value="InterPro"/>
</dbReference>
<dbReference type="GO" id="GO:0015385">
    <property type="term" value="F:sodium:proton antiporter activity"/>
    <property type="evidence" value="ECO:0007669"/>
    <property type="project" value="InterPro"/>
</dbReference>
<evidence type="ECO:0000256" key="6">
    <source>
        <dbReference type="SAM" id="Phobius"/>
    </source>
</evidence>
<gene>
    <name evidence="7" type="ORF">X975_08151</name>
</gene>
<keyword evidence="6" id="KW-0812">Transmembrane</keyword>
<proteinExistence type="predicted"/>
<reference evidence="7 8" key="1">
    <citation type="submission" date="2013-11" db="EMBL/GenBank/DDBJ databases">
        <title>Genome sequencing of Stegodyphus mimosarum.</title>
        <authorList>
            <person name="Bechsgaard J."/>
        </authorList>
    </citation>
    <scope>NUCLEOTIDE SEQUENCE [LARGE SCALE GENOMIC DNA]</scope>
</reference>
<organism evidence="7 8">
    <name type="scientific">Stegodyphus mimosarum</name>
    <name type="common">African social velvet spider</name>
    <dbReference type="NCBI Taxonomy" id="407821"/>
    <lineage>
        <taxon>Eukaryota</taxon>
        <taxon>Metazoa</taxon>
        <taxon>Ecdysozoa</taxon>
        <taxon>Arthropoda</taxon>
        <taxon>Chelicerata</taxon>
        <taxon>Arachnida</taxon>
        <taxon>Araneae</taxon>
        <taxon>Araneomorphae</taxon>
        <taxon>Entelegynae</taxon>
        <taxon>Eresoidea</taxon>
        <taxon>Eresidae</taxon>
        <taxon>Stegodyphus</taxon>
    </lineage>
</organism>
<keyword evidence="4" id="KW-0406">Ion transport</keyword>
<evidence type="ECO:0000313" key="8">
    <source>
        <dbReference type="Proteomes" id="UP000054359"/>
    </source>
</evidence>
<evidence type="ECO:0000256" key="5">
    <source>
        <dbReference type="SAM" id="MobiDB-lite"/>
    </source>
</evidence>
<dbReference type="AlphaFoldDB" id="A0A087UP58"/>
<dbReference type="STRING" id="407821.A0A087UP58"/>
<evidence type="ECO:0000256" key="1">
    <source>
        <dbReference type="ARBA" id="ARBA00004127"/>
    </source>
</evidence>
<feature type="transmembrane region" description="Helical" evidence="6">
    <location>
        <begin position="135"/>
        <end position="157"/>
    </location>
</feature>
<dbReference type="GO" id="GO:0015386">
    <property type="term" value="F:potassium:proton antiporter activity"/>
    <property type="evidence" value="ECO:0007669"/>
    <property type="project" value="TreeGrafter"/>
</dbReference>
<feature type="region of interest" description="Disordered" evidence="5">
    <location>
        <begin position="65"/>
        <end position="89"/>
    </location>
</feature>
<dbReference type="InterPro" id="IPR018422">
    <property type="entry name" value="Cation/H_exchanger_CPA1"/>
</dbReference>
<protein>
    <submittedName>
        <fullName evidence="7">Sodium/hydrogen exchanger 8</fullName>
    </submittedName>
</protein>
<keyword evidence="6" id="KW-1133">Transmembrane helix</keyword>
<dbReference type="Proteomes" id="UP000054359">
    <property type="component" value="Unassembled WGS sequence"/>
</dbReference>
<sequence>MQVTMRQPYSLIIILSTTFFLYLIQLTSSQSPKTSTISYYDPASKLKSTIIPTSFVSDNASTSNISQVETGNDTDTTNETSGSTTSTVSSLDAVLPHKGSAEEEHHSSMAIFFVLIVMALCILLIHLLIQTNFQYLPESVSVVFLGALIGLILKLFSNNNLGNWQKEEAFNPTTFFLVLLPPIMYESGYNL</sequence>
<evidence type="ECO:0000256" key="3">
    <source>
        <dbReference type="ARBA" id="ARBA00022449"/>
    </source>
</evidence>